<reference evidence="1 2" key="1">
    <citation type="submission" date="2019-01" db="EMBL/GenBank/DDBJ databases">
        <title>Coherence of Microcystis species and biogeography revealed through population genomics.</title>
        <authorList>
            <person name="Perez-Carrascal O.M."/>
            <person name="Terrat Y."/>
            <person name="Giani A."/>
            <person name="Fortin N."/>
            <person name="Tromas N."/>
            <person name="Shapiro B.J."/>
        </authorList>
    </citation>
    <scope>NUCLEOTIDE SEQUENCE [LARGE SCALE GENOMIC DNA]</scope>
    <source>
        <strain evidence="1">Mp_MB_F_20051200_S9</strain>
    </source>
</reference>
<evidence type="ECO:0000313" key="2">
    <source>
        <dbReference type="Proteomes" id="UP000317165"/>
    </source>
</evidence>
<sequence>MPVWSERLPFSNDPILAKKNSRLTAAGSFLGKWGSGEVGKWGSGEIELKPQHPRNAHAVTTPTPKTCPLSPISYLLKYKVSITKTDF</sequence>
<organism evidence="1 2">
    <name type="scientific">Microcystis panniformis Mp_MB_F_20051200_S9</name>
    <dbReference type="NCBI Taxonomy" id="2486223"/>
    <lineage>
        <taxon>Bacteria</taxon>
        <taxon>Bacillati</taxon>
        <taxon>Cyanobacteriota</taxon>
        <taxon>Cyanophyceae</taxon>
        <taxon>Oscillatoriophycideae</taxon>
        <taxon>Chroococcales</taxon>
        <taxon>Microcystaceae</taxon>
        <taxon>Microcystis</taxon>
    </lineage>
</organism>
<evidence type="ECO:0000313" key="1">
    <source>
        <dbReference type="EMBL" id="TRV57380.1"/>
    </source>
</evidence>
<dbReference type="Proteomes" id="UP000317165">
    <property type="component" value="Unassembled WGS sequence"/>
</dbReference>
<comment type="caution">
    <text evidence="1">The sequence shown here is derived from an EMBL/GenBank/DDBJ whole genome shotgun (WGS) entry which is preliminary data.</text>
</comment>
<dbReference type="AlphaFoldDB" id="A0A552PK80"/>
<name>A0A552PK80_9CHRO</name>
<accession>A0A552PK80</accession>
<proteinExistence type="predicted"/>
<dbReference type="EMBL" id="SFAC01000250">
    <property type="protein sequence ID" value="TRV57380.1"/>
    <property type="molecule type" value="Genomic_DNA"/>
</dbReference>
<protein>
    <submittedName>
        <fullName evidence="1">Uncharacterized protein</fullName>
    </submittedName>
</protein>
<gene>
    <name evidence="1" type="ORF">EWV53_20990</name>
</gene>